<evidence type="ECO:0000259" key="4">
    <source>
        <dbReference type="Pfam" id="PF01095"/>
    </source>
</evidence>
<evidence type="ECO:0000313" key="5">
    <source>
        <dbReference type="EMBL" id="PPR98983.1"/>
    </source>
</evidence>
<evidence type="ECO:0000256" key="3">
    <source>
        <dbReference type="ARBA" id="ARBA00023085"/>
    </source>
</evidence>
<dbReference type="SUPFAM" id="SSF51126">
    <property type="entry name" value="Pectin lyase-like"/>
    <property type="match status" value="1"/>
</dbReference>
<evidence type="ECO:0000313" key="6">
    <source>
        <dbReference type="Proteomes" id="UP000239757"/>
    </source>
</evidence>
<evidence type="ECO:0000256" key="1">
    <source>
        <dbReference type="ARBA" id="ARBA00005184"/>
    </source>
</evidence>
<protein>
    <recommendedName>
        <fullName evidence="4">Pectinesterase catalytic domain-containing protein</fullName>
    </recommendedName>
</protein>
<organism evidence="5 6">
    <name type="scientific">Gossypium barbadense</name>
    <name type="common">Sea Island cotton</name>
    <name type="synonym">Hibiscus barbadensis</name>
    <dbReference type="NCBI Taxonomy" id="3634"/>
    <lineage>
        <taxon>Eukaryota</taxon>
        <taxon>Viridiplantae</taxon>
        <taxon>Streptophyta</taxon>
        <taxon>Embryophyta</taxon>
        <taxon>Tracheophyta</taxon>
        <taxon>Spermatophyta</taxon>
        <taxon>Magnoliopsida</taxon>
        <taxon>eudicotyledons</taxon>
        <taxon>Gunneridae</taxon>
        <taxon>Pentapetalae</taxon>
        <taxon>rosids</taxon>
        <taxon>malvids</taxon>
        <taxon>Malvales</taxon>
        <taxon>Malvaceae</taxon>
        <taxon>Malvoideae</taxon>
        <taxon>Gossypium</taxon>
    </lineage>
</organism>
<reference evidence="5 6" key="1">
    <citation type="submission" date="2015-01" db="EMBL/GenBank/DDBJ databases">
        <title>Genome of allotetraploid Gossypium barbadense reveals genomic plasticity and fiber elongation in cotton evolution.</title>
        <authorList>
            <person name="Chen X."/>
            <person name="Liu X."/>
            <person name="Zhao B."/>
            <person name="Zheng H."/>
            <person name="Hu Y."/>
            <person name="Lu G."/>
            <person name="Yang C."/>
            <person name="Chen J."/>
            <person name="Shan C."/>
            <person name="Zhang L."/>
            <person name="Zhou Y."/>
            <person name="Wang L."/>
            <person name="Guo W."/>
            <person name="Bai Y."/>
            <person name="Ruan J."/>
            <person name="Shangguan X."/>
            <person name="Mao Y."/>
            <person name="Jiang J."/>
            <person name="Zhu Y."/>
            <person name="Lei J."/>
            <person name="Kang H."/>
            <person name="Chen S."/>
            <person name="He X."/>
            <person name="Wang R."/>
            <person name="Wang Y."/>
            <person name="Chen J."/>
            <person name="Wang L."/>
            <person name="Yu S."/>
            <person name="Wang B."/>
            <person name="Wei J."/>
            <person name="Song S."/>
            <person name="Lu X."/>
            <person name="Gao Z."/>
            <person name="Gu W."/>
            <person name="Deng X."/>
            <person name="Ma D."/>
            <person name="Wang S."/>
            <person name="Liang W."/>
            <person name="Fang L."/>
            <person name="Cai C."/>
            <person name="Zhu X."/>
            <person name="Zhou B."/>
            <person name="Zhang Y."/>
            <person name="Chen Z."/>
            <person name="Xu S."/>
            <person name="Zhu R."/>
            <person name="Wang S."/>
            <person name="Zhang T."/>
            <person name="Zhao G."/>
        </authorList>
    </citation>
    <scope>NUCLEOTIDE SEQUENCE [LARGE SCALE GENOMIC DNA]</scope>
    <source>
        <strain evidence="6">cv. Xinhai21</strain>
        <tissue evidence="5">Leaf</tissue>
    </source>
</reference>
<evidence type="ECO:0000256" key="2">
    <source>
        <dbReference type="ARBA" id="ARBA00022801"/>
    </source>
</evidence>
<dbReference type="OrthoDB" id="2019149at2759"/>
<proteinExistence type="predicted"/>
<dbReference type="GO" id="GO:0045490">
    <property type="term" value="P:pectin catabolic process"/>
    <property type="evidence" value="ECO:0007669"/>
    <property type="project" value="UniProtKB-UniPathway"/>
</dbReference>
<dbReference type="Gene3D" id="2.160.20.10">
    <property type="entry name" value="Single-stranded right-handed beta-helix, Pectin lyase-like"/>
    <property type="match status" value="1"/>
</dbReference>
<accession>A0A2P5X6L2</accession>
<dbReference type="Pfam" id="PF01095">
    <property type="entry name" value="Pectinesterase"/>
    <property type="match status" value="1"/>
</dbReference>
<dbReference type="Proteomes" id="UP000239757">
    <property type="component" value="Unassembled WGS sequence"/>
</dbReference>
<dbReference type="EMBL" id="KZ665554">
    <property type="protein sequence ID" value="PPR98983.1"/>
    <property type="molecule type" value="Genomic_DNA"/>
</dbReference>
<dbReference type="InterPro" id="IPR000070">
    <property type="entry name" value="Pectinesterase_cat"/>
</dbReference>
<dbReference type="InterPro" id="IPR012334">
    <property type="entry name" value="Pectin_lyas_fold"/>
</dbReference>
<dbReference type="AlphaFoldDB" id="A0A2P5X6L2"/>
<gene>
    <name evidence="5" type="ORF">GOBAR_AA21682</name>
</gene>
<keyword evidence="3" id="KW-0063">Aspartyl esterase</keyword>
<comment type="pathway">
    <text evidence="1">Glycan metabolism; pectin degradation; 2-dehydro-3-deoxy-D-gluconate from pectin: step 1/5.</text>
</comment>
<keyword evidence="2" id="KW-0378">Hydrolase</keyword>
<dbReference type="GO" id="GO:0042545">
    <property type="term" value="P:cell wall modification"/>
    <property type="evidence" value="ECO:0007669"/>
    <property type="project" value="InterPro"/>
</dbReference>
<dbReference type="InterPro" id="IPR011050">
    <property type="entry name" value="Pectin_lyase_fold/virulence"/>
</dbReference>
<dbReference type="PANTHER" id="PTHR31707">
    <property type="entry name" value="PECTINESTERASE"/>
    <property type="match status" value="1"/>
</dbReference>
<name>A0A2P5X6L2_GOSBA</name>
<feature type="domain" description="Pectinesterase catalytic" evidence="4">
    <location>
        <begin position="14"/>
        <end position="95"/>
    </location>
</feature>
<dbReference type="UniPathway" id="UPA00545">
    <property type="reaction ID" value="UER00823"/>
</dbReference>
<sequence>MVAKLPLGKLPLFNSLIIVMRPMDKQFNIVAIQGKGFIDEKTGTVIQKYKIVLEQKLFNNRLNFATYLGRPWKKFSTTIIMESTLGDFIKPDGWMDAL</sequence>
<dbReference type="GO" id="GO:0030599">
    <property type="term" value="F:pectinesterase activity"/>
    <property type="evidence" value="ECO:0007669"/>
    <property type="project" value="InterPro"/>
</dbReference>